<evidence type="ECO:0000256" key="1">
    <source>
        <dbReference type="ARBA" id="ARBA00004496"/>
    </source>
</evidence>
<dbReference type="InterPro" id="IPR000847">
    <property type="entry name" value="LysR_HTH_N"/>
</dbReference>
<sequence length="316" mass="35437">MAQSPLELRHLRTLLTLARTGSLTDTARELHLTQSAISYQIKALEAHYGCALFARKSAPPRFSPAGQRLLQLARQMQQAQAEAEQDLQRIVRAEAGQLRISVACHSSFDWLLPANEGFRERWPDVSLDFLLGWQAEPVALLREHKADLVILSEPIQPQDVVLHPLFSFEIVAVLPKAHPLLQRAVLEPQDFIGETLISYPLPDHRLDLVHKVLRPAGIEMRRRTVELTAAIIQLVALRQGVAALPAWSVSDYAGKGYVETRRITPEGLRCDLFAATRAAQADEPFVQDFLQEIRQTAADRRGMMALPTQQQEMQGT</sequence>
<keyword evidence="7" id="KW-0805">Transcription regulation</keyword>
<evidence type="ECO:0000256" key="9">
    <source>
        <dbReference type="ARBA" id="ARBA00023159"/>
    </source>
</evidence>
<dbReference type="InterPro" id="IPR005119">
    <property type="entry name" value="LysR_subst-bd"/>
</dbReference>
<feature type="domain" description="HTH lysR-type" evidence="13">
    <location>
        <begin position="6"/>
        <end position="63"/>
    </location>
</feature>
<gene>
    <name evidence="14" type="ORF">HF682_09750</name>
</gene>
<evidence type="ECO:0000313" key="14">
    <source>
        <dbReference type="EMBL" id="NLR75440.1"/>
    </source>
</evidence>
<accession>A0A847RW93</accession>
<keyword evidence="15" id="KW-1185">Reference proteome</keyword>
<dbReference type="PANTHER" id="PTHR30126">
    <property type="entry name" value="HTH-TYPE TRANSCRIPTIONAL REGULATOR"/>
    <property type="match status" value="1"/>
</dbReference>
<dbReference type="GO" id="GO:0000976">
    <property type="term" value="F:transcription cis-regulatory region binding"/>
    <property type="evidence" value="ECO:0007669"/>
    <property type="project" value="TreeGrafter"/>
</dbReference>
<dbReference type="SUPFAM" id="SSF46785">
    <property type="entry name" value="Winged helix' DNA-binding domain"/>
    <property type="match status" value="1"/>
</dbReference>
<name>A0A847RW93_9NEIS</name>
<evidence type="ECO:0000256" key="3">
    <source>
        <dbReference type="ARBA" id="ARBA00019365"/>
    </source>
</evidence>
<comment type="similarity">
    <text evidence="2">Belongs to the LysR transcriptional regulatory family.</text>
</comment>
<keyword evidence="4" id="KW-0963">Cytoplasm</keyword>
<keyword evidence="9" id="KW-0010">Activator</keyword>
<keyword evidence="11" id="KW-0486">Methionine biosynthesis</keyword>
<dbReference type="Proteomes" id="UP000587991">
    <property type="component" value="Unassembled WGS sequence"/>
</dbReference>
<dbReference type="Gene3D" id="3.40.190.10">
    <property type="entry name" value="Periplasmic binding protein-like II"/>
    <property type="match status" value="1"/>
</dbReference>
<dbReference type="GO" id="GO:0005737">
    <property type="term" value="C:cytoplasm"/>
    <property type="evidence" value="ECO:0007669"/>
    <property type="project" value="UniProtKB-SubCell"/>
</dbReference>
<protein>
    <recommendedName>
        <fullName evidence="3">HTH-type transcriptional regulator MetR</fullName>
    </recommendedName>
</protein>
<dbReference type="PANTHER" id="PTHR30126:SF25">
    <property type="entry name" value="HTH-TYPE TRANSCRIPTIONAL REGULATOR METR"/>
    <property type="match status" value="1"/>
</dbReference>
<evidence type="ECO:0000256" key="8">
    <source>
        <dbReference type="ARBA" id="ARBA00023125"/>
    </source>
</evidence>
<dbReference type="PRINTS" id="PR00039">
    <property type="entry name" value="HTHLYSR"/>
</dbReference>
<evidence type="ECO:0000256" key="7">
    <source>
        <dbReference type="ARBA" id="ARBA00023015"/>
    </source>
</evidence>
<dbReference type="AlphaFoldDB" id="A0A847RW93"/>
<dbReference type="Pfam" id="PF03466">
    <property type="entry name" value="LysR_substrate"/>
    <property type="match status" value="1"/>
</dbReference>
<organism evidence="14 15">
    <name type="scientific">Leeia aquatica</name>
    <dbReference type="NCBI Taxonomy" id="2725557"/>
    <lineage>
        <taxon>Bacteria</taxon>
        <taxon>Pseudomonadati</taxon>
        <taxon>Pseudomonadota</taxon>
        <taxon>Betaproteobacteria</taxon>
        <taxon>Neisseriales</taxon>
        <taxon>Leeiaceae</taxon>
        <taxon>Leeia</taxon>
    </lineage>
</organism>
<evidence type="ECO:0000256" key="6">
    <source>
        <dbReference type="ARBA" id="ARBA00022605"/>
    </source>
</evidence>
<keyword evidence="6" id="KW-0028">Amino-acid biosynthesis</keyword>
<evidence type="ECO:0000256" key="5">
    <source>
        <dbReference type="ARBA" id="ARBA00022491"/>
    </source>
</evidence>
<feature type="coiled-coil region" evidence="12">
    <location>
        <begin position="69"/>
        <end position="96"/>
    </location>
</feature>
<evidence type="ECO:0000256" key="12">
    <source>
        <dbReference type="SAM" id="Coils"/>
    </source>
</evidence>
<dbReference type="CDD" id="cd08441">
    <property type="entry name" value="PBP2_MetR"/>
    <property type="match status" value="1"/>
</dbReference>
<dbReference type="GO" id="GO:0003700">
    <property type="term" value="F:DNA-binding transcription factor activity"/>
    <property type="evidence" value="ECO:0007669"/>
    <property type="project" value="InterPro"/>
</dbReference>
<dbReference type="EMBL" id="JABAIM010000002">
    <property type="protein sequence ID" value="NLR75440.1"/>
    <property type="molecule type" value="Genomic_DNA"/>
</dbReference>
<keyword evidence="5" id="KW-0678">Repressor</keyword>
<evidence type="ECO:0000313" key="15">
    <source>
        <dbReference type="Proteomes" id="UP000587991"/>
    </source>
</evidence>
<keyword evidence="8" id="KW-0238">DNA-binding</keyword>
<dbReference type="Gene3D" id="1.10.10.10">
    <property type="entry name" value="Winged helix-like DNA-binding domain superfamily/Winged helix DNA-binding domain"/>
    <property type="match status" value="1"/>
</dbReference>
<reference evidence="14 15" key="1">
    <citation type="submission" date="2020-04" db="EMBL/GenBank/DDBJ databases">
        <title>Draft genome of Leeia sp. IMCC25680.</title>
        <authorList>
            <person name="Song J."/>
            <person name="Cho J.-C."/>
        </authorList>
    </citation>
    <scope>NUCLEOTIDE SEQUENCE [LARGE SCALE GENOMIC DNA]</scope>
    <source>
        <strain evidence="14 15">IMCC25680</strain>
    </source>
</reference>
<dbReference type="InterPro" id="IPR036388">
    <property type="entry name" value="WH-like_DNA-bd_sf"/>
</dbReference>
<evidence type="ECO:0000256" key="2">
    <source>
        <dbReference type="ARBA" id="ARBA00009437"/>
    </source>
</evidence>
<proteinExistence type="inferred from homology"/>
<comment type="caution">
    <text evidence="14">The sequence shown here is derived from an EMBL/GenBank/DDBJ whole genome shotgun (WGS) entry which is preliminary data.</text>
</comment>
<dbReference type="Pfam" id="PF00126">
    <property type="entry name" value="HTH_1"/>
    <property type="match status" value="1"/>
</dbReference>
<keyword evidence="10" id="KW-0804">Transcription</keyword>
<dbReference type="InterPro" id="IPR036390">
    <property type="entry name" value="WH_DNA-bd_sf"/>
</dbReference>
<dbReference type="InterPro" id="IPR037406">
    <property type="entry name" value="MetR_PBP2"/>
</dbReference>
<comment type="subcellular location">
    <subcellularLocation>
        <location evidence="1">Cytoplasm</location>
    </subcellularLocation>
</comment>
<keyword evidence="12" id="KW-0175">Coiled coil</keyword>
<evidence type="ECO:0000259" key="13">
    <source>
        <dbReference type="PROSITE" id="PS50931"/>
    </source>
</evidence>
<evidence type="ECO:0000256" key="10">
    <source>
        <dbReference type="ARBA" id="ARBA00023163"/>
    </source>
</evidence>
<dbReference type="PROSITE" id="PS50931">
    <property type="entry name" value="HTH_LYSR"/>
    <property type="match status" value="1"/>
</dbReference>
<dbReference type="GO" id="GO:0009086">
    <property type="term" value="P:methionine biosynthetic process"/>
    <property type="evidence" value="ECO:0007669"/>
    <property type="project" value="UniProtKB-KW"/>
</dbReference>
<evidence type="ECO:0000256" key="4">
    <source>
        <dbReference type="ARBA" id="ARBA00022490"/>
    </source>
</evidence>
<evidence type="ECO:0000256" key="11">
    <source>
        <dbReference type="ARBA" id="ARBA00023167"/>
    </source>
</evidence>
<dbReference type="SUPFAM" id="SSF53850">
    <property type="entry name" value="Periplasmic binding protein-like II"/>
    <property type="match status" value="1"/>
</dbReference>